<dbReference type="NCBIfam" id="TIGR03619">
    <property type="entry name" value="F420_Rv2161c"/>
    <property type="match status" value="1"/>
</dbReference>
<dbReference type="InterPro" id="IPR050172">
    <property type="entry name" value="SsuD_RutA_monooxygenase"/>
</dbReference>
<dbReference type="PANTHER" id="PTHR42847">
    <property type="entry name" value="ALKANESULFONATE MONOOXYGENASE"/>
    <property type="match status" value="1"/>
</dbReference>
<evidence type="ECO:0000256" key="1">
    <source>
        <dbReference type="ARBA" id="ARBA00022630"/>
    </source>
</evidence>
<feature type="domain" description="Luciferase-like" evidence="5">
    <location>
        <begin position="12"/>
        <end position="206"/>
    </location>
</feature>
<keyword evidence="1" id="KW-0285">Flavoprotein</keyword>
<dbReference type="EMBL" id="UINC01053365">
    <property type="protein sequence ID" value="SVB69794.1"/>
    <property type="molecule type" value="Genomic_DNA"/>
</dbReference>
<dbReference type="Pfam" id="PF00296">
    <property type="entry name" value="Bac_luciferase"/>
    <property type="match status" value="1"/>
</dbReference>
<evidence type="ECO:0000256" key="3">
    <source>
        <dbReference type="ARBA" id="ARBA00023002"/>
    </source>
</evidence>
<dbReference type="Gene3D" id="3.20.20.30">
    <property type="entry name" value="Luciferase-like domain"/>
    <property type="match status" value="1"/>
</dbReference>
<dbReference type="GO" id="GO:0008726">
    <property type="term" value="F:alkanesulfonate monooxygenase activity"/>
    <property type="evidence" value="ECO:0007669"/>
    <property type="project" value="TreeGrafter"/>
</dbReference>
<dbReference type="InterPro" id="IPR019921">
    <property type="entry name" value="Lucif-like_OxRdtase_Rv2161c"/>
</dbReference>
<dbReference type="PANTHER" id="PTHR42847:SF4">
    <property type="entry name" value="ALKANESULFONATE MONOOXYGENASE-RELATED"/>
    <property type="match status" value="1"/>
</dbReference>
<sequence length="282" mass="31201">MFPADYAIAPAELARAAEQNGFESLFFPEHTHIPASRISPWPGGTELPREYWHTHDPFVGLAAAAAVTSDLKVGTGIALVTERDPILMAKQVATLDHISDGRLILGVGAGWNAEEMENHGTPFAARWKVLRERILAMKAIWSDEEAEFHGDYVDFDTVWSYPKPKQAGGPPILLGAASKYMYKRIAEYCDGWFPIYQDEARAAASGANDYSESMRLTQEAWDGADREGSPNFTIFGVGPDAAAVERCMEHGFDRIVFALPPAEADQVLPLLERYANLKHQHQ</sequence>
<accession>A0A382G593</accession>
<proteinExistence type="predicted"/>
<evidence type="ECO:0000259" key="5">
    <source>
        <dbReference type="Pfam" id="PF00296"/>
    </source>
</evidence>
<keyword evidence="2" id="KW-0288">FMN</keyword>
<dbReference type="AlphaFoldDB" id="A0A382G593"/>
<reference evidence="6" key="1">
    <citation type="submission" date="2018-05" db="EMBL/GenBank/DDBJ databases">
        <authorList>
            <person name="Lanie J.A."/>
            <person name="Ng W.-L."/>
            <person name="Kazmierczak K.M."/>
            <person name="Andrzejewski T.M."/>
            <person name="Davidsen T.M."/>
            <person name="Wayne K.J."/>
            <person name="Tettelin H."/>
            <person name="Glass J.I."/>
            <person name="Rusch D."/>
            <person name="Podicherti R."/>
            <person name="Tsui H.-C.T."/>
            <person name="Winkler M.E."/>
        </authorList>
    </citation>
    <scope>NUCLEOTIDE SEQUENCE</scope>
</reference>
<organism evidence="6">
    <name type="scientific">marine metagenome</name>
    <dbReference type="NCBI Taxonomy" id="408172"/>
    <lineage>
        <taxon>unclassified sequences</taxon>
        <taxon>metagenomes</taxon>
        <taxon>ecological metagenomes</taxon>
    </lineage>
</organism>
<evidence type="ECO:0000313" key="6">
    <source>
        <dbReference type="EMBL" id="SVB69794.1"/>
    </source>
</evidence>
<evidence type="ECO:0000256" key="4">
    <source>
        <dbReference type="ARBA" id="ARBA00023033"/>
    </source>
</evidence>
<evidence type="ECO:0000256" key="2">
    <source>
        <dbReference type="ARBA" id="ARBA00022643"/>
    </source>
</evidence>
<gene>
    <name evidence="6" type="ORF">METZ01_LOCUS222648</name>
</gene>
<dbReference type="SUPFAM" id="SSF51679">
    <property type="entry name" value="Bacterial luciferase-like"/>
    <property type="match status" value="1"/>
</dbReference>
<dbReference type="InterPro" id="IPR036661">
    <property type="entry name" value="Luciferase-like_sf"/>
</dbReference>
<protein>
    <recommendedName>
        <fullName evidence="5">Luciferase-like domain-containing protein</fullName>
    </recommendedName>
</protein>
<name>A0A382G593_9ZZZZ</name>
<keyword evidence="3" id="KW-0560">Oxidoreductase</keyword>
<keyword evidence="4" id="KW-0503">Monooxygenase</keyword>
<dbReference type="GO" id="GO:0046306">
    <property type="term" value="P:alkanesulfonate catabolic process"/>
    <property type="evidence" value="ECO:0007669"/>
    <property type="project" value="TreeGrafter"/>
</dbReference>
<dbReference type="InterPro" id="IPR011251">
    <property type="entry name" value="Luciferase-like_dom"/>
</dbReference>